<dbReference type="AlphaFoldDB" id="A0AAV7WBN6"/>
<proteinExistence type="inferred from homology"/>
<feature type="region of interest" description="Disordered" evidence="8">
    <location>
        <begin position="499"/>
        <end position="519"/>
    </location>
</feature>
<organism evidence="10 11">
    <name type="scientific">Pleurodeles waltl</name>
    <name type="common">Iberian ribbed newt</name>
    <dbReference type="NCBI Taxonomy" id="8319"/>
    <lineage>
        <taxon>Eukaryota</taxon>
        <taxon>Metazoa</taxon>
        <taxon>Chordata</taxon>
        <taxon>Craniata</taxon>
        <taxon>Vertebrata</taxon>
        <taxon>Euteleostomi</taxon>
        <taxon>Amphibia</taxon>
        <taxon>Batrachia</taxon>
        <taxon>Caudata</taxon>
        <taxon>Salamandroidea</taxon>
        <taxon>Salamandridae</taxon>
        <taxon>Pleurodelinae</taxon>
        <taxon>Pleurodeles</taxon>
    </lineage>
</organism>
<sequence>MLVSQRTRVRGREVTGPTPYSVALRARNPTSRPADYLNQEMRRKDEKRAEVMAYIKHNERETVISKFEKLTDHKILHNTVQRKVQEAMQHYKMGTEERRERLRDMLESEEREHIKEMEAMEETTLEKLAKMRERAKYLKEKRESERLALVEEKRDQLFREQCEELRSLLSQNHERQVCTERLVQLSIKEQLQKQQKEEDDLYAQLWEKDRLLKEQREERDAQSQKERNRGMLDVLHLQMAATEAQKMEERRLKEEEGQIMAQQRRLYKMEEERAQREKLQKQQETRNMLDSTLRLKMKRLAREQQEELTLDMKILEQLLQDTEDETLGNQQRKEEMRKEQQIYRDYLAKQLEEEKRQEKEMDKLIEAELQKTWAKRAEQMRLEREARSRLMQEVMEIRHLQICEKLARNAGKQEELARDRELLQKAIEEHKQLELERTLREKQHAKEYQDQLLCQVAYQKHRKDMESEEECREFQAGLQAEIEYQKKLKEILSRPYVSQENVHPLRKSRISSPKDWFPA</sequence>
<evidence type="ECO:0000256" key="6">
    <source>
        <dbReference type="ARBA" id="ARBA00033773"/>
    </source>
</evidence>
<gene>
    <name evidence="10" type="ORF">NDU88_006155</name>
</gene>
<feature type="coiled-coil region" evidence="7">
    <location>
        <begin position="245"/>
        <end position="371"/>
    </location>
</feature>
<evidence type="ECO:0000256" key="5">
    <source>
        <dbReference type="ARBA" id="ARBA00033747"/>
    </source>
</evidence>
<reference evidence="10" key="1">
    <citation type="journal article" date="2022" name="bioRxiv">
        <title>Sequencing and chromosome-scale assembly of the giantPleurodeles waltlgenome.</title>
        <authorList>
            <person name="Brown T."/>
            <person name="Elewa A."/>
            <person name="Iarovenko S."/>
            <person name="Subramanian E."/>
            <person name="Araus A.J."/>
            <person name="Petzold A."/>
            <person name="Susuki M."/>
            <person name="Suzuki K.-i.T."/>
            <person name="Hayashi T."/>
            <person name="Toyoda A."/>
            <person name="Oliveira C."/>
            <person name="Osipova E."/>
            <person name="Leigh N.D."/>
            <person name="Simon A."/>
            <person name="Yun M.H."/>
        </authorList>
    </citation>
    <scope>NUCLEOTIDE SEQUENCE</scope>
    <source>
        <strain evidence="10">20211129_DDA</strain>
        <tissue evidence="10">Liver</tissue>
    </source>
</reference>
<evidence type="ECO:0000256" key="3">
    <source>
        <dbReference type="ARBA" id="ARBA00023069"/>
    </source>
</evidence>
<evidence type="ECO:0000256" key="7">
    <source>
        <dbReference type="SAM" id="Coils"/>
    </source>
</evidence>
<keyword evidence="3" id="KW-0969">Cilium</keyword>
<accession>A0AAV7WBN6</accession>
<dbReference type="InterPro" id="IPR043597">
    <property type="entry name" value="TPH_dom"/>
</dbReference>
<dbReference type="PANTHER" id="PTHR31183">
    <property type="entry name" value="TRICHOPLEIN KERATIN FILAMENT-BINDING PROTEIN FAMILY MEMBER"/>
    <property type="match status" value="1"/>
</dbReference>
<evidence type="ECO:0000256" key="2">
    <source>
        <dbReference type="ARBA" id="ARBA00023054"/>
    </source>
</evidence>
<keyword evidence="2 7" id="KW-0175">Coiled coil</keyword>
<evidence type="ECO:0000313" key="11">
    <source>
        <dbReference type="Proteomes" id="UP001066276"/>
    </source>
</evidence>
<comment type="similarity">
    <text evidence="5">Belongs to the CFAP53 family.</text>
</comment>
<dbReference type="EMBL" id="JANPWB010000002">
    <property type="protein sequence ID" value="KAJ1210793.1"/>
    <property type="molecule type" value="Genomic_DNA"/>
</dbReference>
<feature type="coiled-coil region" evidence="7">
    <location>
        <begin position="409"/>
        <end position="443"/>
    </location>
</feature>
<keyword evidence="4" id="KW-0966">Cell projection</keyword>
<protein>
    <recommendedName>
        <fullName evidence="6">Cilia- and flagella-associated protein 53</fullName>
    </recommendedName>
</protein>
<evidence type="ECO:0000259" key="9">
    <source>
        <dbReference type="Pfam" id="PF13868"/>
    </source>
</evidence>
<dbReference type="InterPro" id="IPR043596">
    <property type="entry name" value="CFAP53/TCHP"/>
</dbReference>
<evidence type="ECO:0000256" key="8">
    <source>
        <dbReference type="SAM" id="MobiDB-lite"/>
    </source>
</evidence>
<comment type="subcellular location">
    <subcellularLocation>
        <location evidence="1">Cell projection</location>
        <location evidence="1">Cilium</location>
    </subcellularLocation>
</comment>
<dbReference type="PANTHER" id="PTHR31183:SF1">
    <property type="entry name" value="CILIA- AND FLAGELLA-ASSOCIATED PROTEIN 53"/>
    <property type="match status" value="1"/>
</dbReference>
<dbReference type="GO" id="GO:0005929">
    <property type="term" value="C:cilium"/>
    <property type="evidence" value="ECO:0007669"/>
    <property type="project" value="UniProtKB-SubCell"/>
</dbReference>
<name>A0AAV7WBN6_PLEWA</name>
<dbReference type="Proteomes" id="UP001066276">
    <property type="component" value="Chromosome 1_2"/>
</dbReference>
<evidence type="ECO:0000256" key="4">
    <source>
        <dbReference type="ARBA" id="ARBA00023273"/>
    </source>
</evidence>
<feature type="coiled-coil region" evidence="7">
    <location>
        <begin position="92"/>
        <end position="134"/>
    </location>
</feature>
<feature type="domain" description="Trichohyalin-plectin-homology" evidence="9">
    <location>
        <begin position="159"/>
        <end position="493"/>
    </location>
</feature>
<evidence type="ECO:0000256" key="1">
    <source>
        <dbReference type="ARBA" id="ARBA00004138"/>
    </source>
</evidence>
<evidence type="ECO:0000313" key="10">
    <source>
        <dbReference type="EMBL" id="KAJ1210793.1"/>
    </source>
</evidence>
<keyword evidence="11" id="KW-1185">Reference proteome</keyword>
<comment type="caution">
    <text evidence="10">The sequence shown here is derived from an EMBL/GenBank/DDBJ whole genome shotgun (WGS) entry which is preliminary data.</text>
</comment>
<dbReference type="Pfam" id="PF13868">
    <property type="entry name" value="TPH"/>
    <property type="match status" value="1"/>
</dbReference>